<keyword evidence="6" id="KW-1133">Transmembrane helix</keyword>
<evidence type="ECO:0000313" key="8">
    <source>
        <dbReference type="EMBL" id="AFY82606.1"/>
    </source>
</evidence>
<dbReference type="EMBL" id="CP003607">
    <property type="protein sequence ID" value="AFY82606.1"/>
    <property type="molecule type" value="Genomic_DNA"/>
</dbReference>
<evidence type="ECO:0000256" key="6">
    <source>
        <dbReference type="SAM" id="Phobius"/>
    </source>
</evidence>
<accession>K9TKC5</accession>
<evidence type="ECO:0000259" key="7">
    <source>
        <dbReference type="PROSITE" id="PS51935"/>
    </source>
</evidence>
<keyword evidence="3 8" id="KW-0378">Hydrolase</keyword>
<dbReference type="HOGENOM" id="CLU_1033805_0_0_3"/>
<dbReference type="GO" id="GO:0006508">
    <property type="term" value="P:proteolysis"/>
    <property type="evidence" value="ECO:0007669"/>
    <property type="project" value="UniProtKB-KW"/>
</dbReference>
<gene>
    <name evidence="8" type="ORF">Oscil6304_3010</name>
</gene>
<feature type="transmembrane region" description="Helical" evidence="6">
    <location>
        <begin position="37"/>
        <end position="55"/>
    </location>
</feature>
<feature type="compositionally biased region" description="Basic and acidic residues" evidence="5">
    <location>
        <begin position="258"/>
        <end position="269"/>
    </location>
</feature>
<reference evidence="8 9" key="1">
    <citation type="submission" date="2012-06" db="EMBL/GenBank/DDBJ databases">
        <title>Finished chromosome of genome of Oscillatoria acuminata PCC 6304.</title>
        <authorList>
            <consortium name="US DOE Joint Genome Institute"/>
            <person name="Gugger M."/>
            <person name="Coursin T."/>
            <person name="Rippka R."/>
            <person name="Tandeau De Marsac N."/>
            <person name="Huntemann M."/>
            <person name="Wei C.-L."/>
            <person name="Han J."/>
            <person name="Detter J.C."/>
            <person name="Han C."/>
            <person name="Tapia R."/>
            <person name="Davenport K."/>
            <person name="Daligault H."/>
            <person name="Erkkila T."/>
            <person name="Gu W."/>
            <person name="Munk A.C.C."/>
            <person name="Teshima H."/>
            <person name="Xu Y."/>
            <person name="Chain P."/>
            <person name="Chen A."/>
            <person name="Krypides N."/>
            <person name="Mavromatis K."/>
            <person name="Markowitz V."/>
            <person name="Szeto E."/>
            <person name="Ivanova N."/>
            <person name="Mikhailova N."/>
            <person name="Ovchinnikova G."/>
            <person name="Pagani I."/>
            <person name="Pati A."/>
            <person name="Goodwin L."/>
            <person name="Peters L."/>
            <person name="Pitluck S."/>
            <person name="Woyke T."/>
            <person name="Kerfeld C."/>
        </authorList>
    </citation>
    <scope>NUCLEOTIDE SEQUENCE [LARGE SCALE GENOMIC DNA]</scope>
    <source>
        <strain evidence="8 9">PCC 6304</strain>
    </source>
</reference>
<feature type="region of interest" description="Disordered" evidence="5">
    <location>
        <begin position="244"/>
        <end position="269"/>
    </location>
</feature>
<dbReference type="eggNOG" id="ENOG5032QVT">
    <property type="taxonomic scope" value="Bacteria"/>
</dbReference>
<dbReference type="AlphaFoldDB" id="K9TKC5"/>
<evidence type="ECO:0000256" key="5">
    <source>
        <dbReference type="SAM" id="MobiDB-lite"/>
    </source>
</evidence>
<dbReference type="Pfam" id="PF00877">
    <property type="entry name" value="NLPC_P60"/>
    <property type="match status" value="1"/>
</dbReference>
<evidence type="ECO:0000256" key="4">
    <source>
        <dbReference type="ARBA" id="ARBA00022807"/>
    </source>
</evidence>
<feature type="compositionally biased region" description="Polar residues" evidence="5">
    <location>
        <begin position="248"/>
        <end position="257"/>
    </location>
</feature>
<evidence type="ECO:0000256" key="1">
    <source>
        <dbReference type="ARBA" id="ARBA00007074"/>
    </source>
</evidence>
<evidence type="ECO:0000313" key="9">
    <source>
        <dbReference type="Proteomes" id="UP000010367"/>
    </source>
</evidence>
<feature type="transmembrane region" description="Helical" evidence="6">
    <location>
        <begin position="12"/>
        <end position="31"/>
    </location>
</feature>
<comment type="similarity">
    <text evidence="1">Belongs to the peptidase C40 family.</text>
</comment>
<protein>
    <submittedName>
        <fullName evidence="8">Cell wall-associated hydrolase, invasion-associated protein</fullName>
    </submittedName>
</protein>
<dbReference type="InterPro" id="IPR000064">
    <property type="entry name" value="NLP_P60_dom"/>
</dbReference>
<evidence type="ECO:0000256" key="3">
    <source>
        <dbReference type="ARBA" id="ARBA00022801"/>
    </source>
</evidence>
<keyword evidence="9" id="KW-1185">Reference proteome</keyword>
<keyword evidence="6" id="KW-0812">Transmembrane</keyword>
<name>K9TKC5_9CYAN</name>
<proteinExistence type="inferred from homology"/>
<dbReference type="GO" id="GO:0008234">
    <property type="term" value="F:cysteine-type peptidase activity"/>
    <property type="evidence" value="ECO:0007669"/>
    <property type="project" value="UniProtKB-KW"/>
</dbReference>
<evidence type="ECO:0000256" key="2">
    <source>
        <dbReference type="ARBA" id="ARBA00022670"/>
    </source>
</evidence>
<dbReference type="PROSITE" id="PS51935">
    <property type="entry name" value="NLPC_P60"/>
    <property type="match status" value="1"/>
</dbReference>
<feature type="transmembrane region" description="Helical" evidence="6">
    <location>
        <begin position="62"/>
        <end position="80"/>
    </location>
</feature>
<keyword evidence="2" id="KW-0645">Protease</keyword>
<dbReference type="InterPro" id="IPR038765">
    <property type="entry name" value="Papain-like_cys_pep_sf"/>
</dbReference>
<dbReference type="STRING" id="56110.Oscil6304_3010"/>
<feature type="domain" description="NlpC/P60" evidence="7">
    <location>
        <begin position="85"/>
        <end position="237"/>
    </location>
</feature>
<dbReference type="OrthoDB" id="9808890at2"/>
<dbReference type="Gene3D" id="3.90.1720.10">
    <property type="entry name" value="endopeptidase domain like (from Nostoc punctiforme)"/>
    <property type="match status" value="1"/>
</dbReference>
<dbReference type="KEGG" id="oac:Oscil6304_3010"/>
<keyword evidence="4" id="KW-0788">Thiol protease</keyword>
<dbReference type="RefSeq" id="WP_015149242.1">
    <property type="nucleotide sequence ID" value="NC_019693.1"/>
</dbReference>
<keyword evidence="6" id="KW-0472">Membrane</keyword>
<dbReference type="InParanoid" id="K9TKC5"/>
<sequence>MVLKSINRRQLFTLWYVLLSLFIVLLVQPISYGIMRLTTLLLGLLLWGGGVFLYWHKKPIRYISLSWAIALSLFLILPGHPGDKKMLQAAYIRELQSYDGTSYVWGGENHLGIDCSGLVRQGLIQANWKLGLKTLNPALVRKGIEMWWYDAGADALRDEYRNFTKRGQQAASINDLNPNTIQPGDLAVTVDGEHILAYLGNSIWIEADPGYLKVIQVTVPEPDNLWFKVPIYVLRWQQLSSPVKAAPSSPQLANLNETKQEQAEEMKAL</sequence>
<dbReference type="SUPFAM" id="SSF54001">
    <property type="entry name" value="Cysteine proteinases"/>
    <property type="match status" value="1"/>
</dbReference>
<organism evidence="8 9">
    <name type="scientific">Oscillatoria acuminata PCC 6304</name>
    <dbReference type="NCBI Taxonomy" id="56110"/>
    <lineage>
        <taxon>Bacteria</taxon>
        <taxon>Bacillati</taxon>
        <taxon>Cyanobacteriota</taxon>
        <taxon>Cyanophyceae</taxon>
        <taxon>Oscillatoriophycideae</taxon>
        <taxon>Oscillatoriales</taxon>
        <taxon>Oscillatoriaceae</taxon>
        <taxon>Oscillatoria</taxon>
    </lineage>
</organism>
<dbReference type="Proteomes" id="UP000010367">
    <property type="component" value="Chromosome"/>
</dbReference>